<proteinExistence type="inferred from homology"/>
<organism evidence="5 6">
    <name type="scientific">Candidatus Magasanikbacteria bacterium CG10_big_fil_rev_8_21_14_0_10_40_10</name>
    <dbReference type="NCBI Taxonomy" id="1974648"/>
    <lineage>
        <taxon>Bacteria</taxon>
        <taxon>Candidatus Magasanikiibacteriota</taxon>
    </lineage>
</organism>
<dbReference type="Pfam" id="PF01765">
    <property type="entry name" value="RRF"/>
    <property type="match status" value="1"/>
</dbReference>
<protein>
    <recommendedName>
        <fullName evidence="3">Ribosome-recycling factor</fullName>
        <shortName evidence="3">RRF</shortName>
    </recommendedName>
    <alternativeName>
        <fullName evidence="3">Ribosome-releasing factor</fullName>
    </alternativeName>
</protein>
<dbReference type="NCBIfam" id="TIGR00496">
    <property type="entry name" value="frr"/>
    <property type="match status" value="1"/>
</dbReference>
<dbReference type="AlphaFoldDB" id="A0A2M6W307"/>
<dbReference type="InterPro" id="IPR036191">
    <property type="entry name" value="RRF_sf"/>
</dbReference>
<keyword evidence="3" id="KW-0963">Cytoplasm</keyword>
<keyword evidence="2 3" id="KW-0648">Protein biosynthesis</keyword>
<dbReference type="FunFam" id="3.30.1360.40:FF:000001">
    <property type="entry name" value="Ribosome-recycling factor"/>
    <property type="match status" value="1"/>
</dbReference>
<dbReference type="Gene3D" id="1.10.132.20">
    <property type="entry name" value="Ribosome-recycling factor"/>
    <property type="match status" value="1"/>
</dbReference>
<comment type="function">
    <text evidence="3">Responsible for the release of ribosomes from messenger RNA at the termination of protein biosynthesis. May increase the efficiency of translation by recycling ribosomes from one round of translation to another.</text>
</comment>
<dbReference type="PANTHER" id="PTHR20982">
    <property type="entry name" value="RIBOSOME RECYCLING FACTOR"/>
    <property type="match status" value="1"/>
</dbReference>
<comment type="subcellular location">
    <subcellularLocation>
        <location evidence="3">Cytoplasm</location>
    </subcellularLocation>
</comment>
<reference evidence="6" key="1">
    <citation type="submission" date="2017-09" db="EMBL/GenBank/DDBJ databases">
        <title>Depth-based differentiation of microbial function through sediment-hosted aquifers and enrichment of novel symbionts in the deep terrestrial subsurface.</title>
        <authorList>
            <person name="Probst A.J."/>
            <person name="Ladd B."/>
            <person name="Jarett J.K."/>
            <person name="Geller-Mcgrath D.E."/>
            <person name="Sieber C.M.K."/>
            <person name="Emerson J.B."/>
            <person name="Anantharaman K."/>
            <person name="Thomas B.C."/>
            <person name="Malmstrom R."/>
            <person name="Stieglmeier M."/>
            <person name="Klingl A."/>
            <person name="Woyke T."/>
            <person name="Ryan C.M."/>
            <person name="Banfield J.F."/>
        </authorList>
    </citation>
    <scope>NUCLEOTIDE SEQUENCE [LARGE SCALE GENOMIC DNA]</scope>
</reference>
<dbReference type="HAMAP" id="MF_00040">
    <property type="entry name" value="RRF"/>
    <property type="match status" value="1"/>
</dbReference>
<evidence type="ECO:0000256" key="2">
    <source>
        <dbReference type="ARBA" id="ARBA00022917"/>
    </source>
</evidence>
<sequence>MQISEHKNDFDKAVEYLKNDITSLRTGRATTALVEDLPVNAYGARQPLKAVGTINVLDAKTVAIEPWDKSLMVEIEKAVRDSSLGINPVNNGKQIILALPQLTSERRAELIKVLHQKLEGARISLRKIREDVKDLIMTAEKDKAIGEDERYKLQEDLEKMVKDYNEKIKTIGEEKEKEINSV</sequence>
<dbReference type="SUPFAM" id="SSF55194">
    <property type="entry name" value="Ribosome recycling factor, RRF"/>
    <property type="match status" value="1"/>
</dbReference>
<dbReference type="GO" id="GO:0006415">
    <property type="term" value="P:translational termination"/>
    <property type="evidence" value="ECO:0007669"/>
    <property type="project" value="UniProtKB-UniRule"/>
</dbReference>
<dbReference type="GO" id="GO:0005737">
    <property type="term" value="C:cytoplasm"/>
    <property type="evidence" value="ECO:0007669"/>
    <property type="project" value="UniProtKB-SubCell"/>
</dbReference>
<dbReference type="EMBL" id="PFBX01000049">
    <property type="protein sequence ID" value="PIT87178.1"/>
    <property type="molecule type" value="Genomic_DNA"/>
</dbReference>
<dbReference type="Proteomes" id="UP000231183">
    <property type="component" value="Unassembled WGS sequence"/>
</dbReference>
<gene>
    <name evidence="3" type="primary">frr</name>
    <name evidence="5" type="ORF">COU31_04430</name>
</gene>
<dbReference type="GO" id="GO:0043023">
    <property type="term" value="F:ribosomal large subunit binding"/>
    <property type="evidence" value="ECO:0007669"/>
    <property type="project" value="TreeGrafter"/>
</dbReference>
<accession>A0A2M6W307</accession>
<dbReference type="InterPro" id="IPR023584">
    <property type="entry name" value="Ribosome_recyc_fac_dom"/>
</dbReference>
<evidence type="ECO:0000313" key="5">
    <source>
        <dbReference type="EMBL" id="PIT87178.1"/>
    </source>
</evidence>
<dbReference type="PANTHER" id="PTHR20982:SF3">
    <property type="entry name" value="MITOCHONDRIAL RIBOSOME RECYCLING FACTOR PSEUDO 1"/>
    <property type="match status" value="1"/>
</dbReference>
<dbReference type="CDD" id="cd00520">
    <property type="entry name" value="RRF"/>
    <property type="match status" value="1"/>
</dbReference>
<evidence type="ECO:0000313" key="6">
    <source>
        <dbReference type="Proteomes" id="UP000231183"/>
    </source>
</evidence>
<evidence type="ECO:0000259" key="4">
    <source>
        <dbReference type="Pfam" id="PF01765"/>
    </source>
</evidence>
<evidence type="ECO:0000256" key="1">
    <source>
        <dbReference type="ARBA" id="ARBA00005912"/>
    </source>
</evidence>
<evidence type="ECO:0000256" key="3">
    <source>
        <dbReference type="HAMAP-Rule" id="MF_00040"/>
    </source>
</evidence>
<dbReference type="InterPro" id="IPR002661">
    <property type="entry name" value="Ribosome_recyc_fac"/>
</dbReference>
<feature type="domain" description="Ribosome recycling factor" evidence="4">
    <location>
        <begin position="17"/>
        <end position="179"/>
    </location>
</feature>
<comment type="caution">
    <text evidence="5">The sequence shown here is derived from an EMBL/GenBank/DDBJ whole genome shotgun (WGS) entry which is preliminary data.</text>
</comment>
<dbReference type="Gene3D" id="3.30.1360.40">
    <property type="match status" value="1"/>
</dbReference>
<name>A0A2M6W307_9BACT</name>
<comment type="similarity">
    <text evidence="1 3">Belongs to the RRF family.</text>
</comment>